<evidence type="ECO:0000256" key="2">
    <source>
        <dbReference type="ARBA" id="ARBA00023015"/>
    </source>
</evidence>
<accession>A0A9X2NP89</accession>
<dbReference type="InterPro" id="IPR036388">
    <property type="entry name" value="WH-like_DNA-bd_sf"/>
</dbReference>
<organism evidence="8 9">
    <name type="scientific">Amycolatopsis iheyensis</name>
    <dbReference type="NCBI Taxonomy" id="2945988"/>
    <lineage>
        <taxon>Bacteria</taxon>
        <taxon>Bacillati</taxon>
        <taxon>Actinomycetota</taxon>
        <taxon>Actinomycetes</taxon>
        <taxon>Pseudonocardiales</taxon>
        <taxon>Pseudonocardiaceae</taxon>
        <taxon>Amycolatopsis</taxon>
    </lineage>
</organism>
<dbReference type="NCBIfam" id="TIGR02937">
    <property type="entry name" value="sigma70-ECF"/>
    <property type="match status" value="1"/>
</dbReference>
<keyword evidence="5" id="KW-0804">Transcription</keyword>
<dbReference type="AlphaFoldDB" id="A0A9X2NP89"/>
<comment type="similarity">
    <text evidence="1">Belongs to the sigma-70 factor family. ECF subfamily.</text>
</comment>
<dbReference type="InterPro" id="IPR007627">
    <property type="entry name" value="RNA_pol_sigma70_r2"/>
</dbReference>
<dbReference type="RefSeq" id="WP_257927446.1">
    <property type="nucleotide sequence ID" value="NZ_JAMXQV010000069.1"/>
</dbReference>
<protein>
    <submittedName>
        <fullName evidence="8">Sigma-70 family RNA polymerase sigma factor</fullName>
    </submittedName>
</protein>
<dbReference type="InterPro" id="IPR013325">
    <property type="entry name" value="RNA_pol_sigma_r2"/>
</dbReference>
<keyword evidence="4" id="KW-0238">DNA-binding</keyword>
<dbReference type="Gene3D" id="1.10.1740.10">
    <property type="match status" value="1"/>
</dbReference>
<dbReference type="InterPro" id="IPR013249">
    <property type="entry name" value="RNA_pol_sigma70_r4_t2"/>
</dbReference>
<keyword evidence="2" id="KW-0805">Transcription regulation</keyword>
<feature type="domain" description="RNA polymerase sigma factor 70 region 4 type 2" evidence="7">
    <location>
        <begin position="104"/>
        <end position="154"/>
    </location>
</feature>
<dbReference type="SUPFAM" id="SSF88659">
    <property type="entry name" value="Sigma3 and sigma4 domains of RNA polymerase sigma factors"/>
    <property type="match status" value="1"/>
</dbReference>
<dbReference type="EMBL" id="JAMXQV010000069">
    <property type="protein sequence ID" value="MCR6490865.1"/>
    <property type="molecule type" value="Genomic_DNA"/>
</dbReference>
<dbReference type="GO" id="GO:0016987">
    <property type="term" value="F:sigma factor activity"/>
    <property type="evidence" value="ECO:0007669"/>
    <property type="project" value="UniProtKB-KW"/>
</dbReference>
<dbReference type="GO" id="GO:0006352">
    <property type="term" value="P:DNA-templated transcription initiation"/>
    <property type="evidence" value="ECO:0007669"/>
    <property type="project" value="InterPro"/>
</dbReference>
<dbReference type="InterPro" id="IPR013324">
    <property type="entry name" value="RNA_pol_sigma_r3/r4-like"/>
</dbReference>
<dbReference type="Pfam" id="PF08281">
    <property type="entry name" value="Sigma70_r4_2"/>
    <property type="match status" value="1"/>
</dbReference>
<keyword evidence="9" id="KW-1185">Reference proteome</keyword>
<feature type="domain" description="RNA polymerase sigma-70 region 2" evidence="6">
    <location>
        <begin position="12"/>
        <end position="78"/>
    </location>
</feature>
<keyword evidence="3" id="KW-0731">Sigma factor</keyword>
<dbReference type="PANTHER" id="PTHR43133:SF50">
    <property type="entry name" value="ECF RNA POLYMERASE SIGMA FACTOR SIGM"/>
    <property type="match status" value="1"/>
</dbReference>
<name>A0A9X2NP89_9PSEU</name>
<proteinExistence type="inferred from homology"/>
<reference evidence="8" key="1">
    <citation type="submission" date="2022-06" db="EMBL/GenBank/DDBJ databases">
        <title>Amycolatopsis iheyaensis sp. nov., a new species of the genus Amycolatopsis isolated from soil in Iheya island, Japan.</title>
        <authorList>
            <person name="Ngamcharungchit C."/>
            <person name="Kanto H."/>
            <person name="Take A."/>
            <person name="Intra B."/>
            <person name="Matsumoto A."/>
            <person name="Panbangred W."/>
            <person name="Inahashi Y."/>
        </authorList>
    </citation>
    <scope>NUCLEOTIDE SEQUENCE</scope>
    <source>
        <strain evidence="8">OK19-0408</strain>
    </source>
</reference>
<gene>
    <name evidence="8" type="ORF">M8542_49655</name>
</gene>
<evidence type="ECO:0000256" key="3">
    <source>
        <dbReference type="ARBA" id="ARBA00023082"/>
    </source>
</evidence>
<dbReference type="Proteomes" id="UP001144096">
    <property type="component" value="Unassembled WGS sequence"/>
</dbReference>
<evidence type="ECO:0000259" key="6">
    <source>
        <dbReference type="Pfam" id="PF04542"/>
    </source>
</evidence>
<evidence type="ECO:0000313" key="8">
    <source>
        <dbReference type="EMBL" id="MCR6490865.1"/>
    </source>
</evidence>
<evidence type="ECO:0000256" key="1">
    <source>
        <dbReference type="ARBA" id="ARBA00010641"/>
    </source>
</evidence>
<comment type="caution">
    <text evidence="8">The sequence shown here is derived from an EMBL/GenBank/DDBJ whole genome shotgun (WGS) entry which is preliminary data.</text>
</comment>
<sequence>MLPRSDKRFEVFVEQHYGELLRYAMVLTGNRDEAGDIVHDTLLKLVRHVGRGDIEHLGAYARRTLFRVFLRHRDRTRREPPVPEIGTPQPGADATEAWAGRSDMLTLLLRLPPRTRAVLAARFYLDLGEADTARLLGCGTGTVKSTTSRGLQRLRELWEAESRSPENLPRPTSKGRR</sequence>
<evidence type="ECO:0000313" key="9">
    <source>
        <dbReference type="Proteomes" id="UP001144096"/>
    </source>
</evidence>
<dbReference type="Pfam" id="PF04542">
    <property type="entry name" value="Sigma70_r2"/>
    <property type="match status" value="1"/>
</dbReference>
<evidence type="ECO:0000256" key="4">
    <source>
        <dbReference type="ARBA" id="ARBA00023125"/>
    </source>
</evidence>
<dbReference type="SUPFAM" id="SSF88946">
    <property type="entry name" value="Sigma2 domain of RNA polymerase sigma factors"/>
    <property type="match status" value="1"/>
</dbReference>
<dbReference type="PANTHER" id="PTHR43133">
    <property type="entry name" value="RNA POLYMERASE ECF-TYPE SIGMA FACTO"/>
    <property type="match status" value="1"/>
</dbReference>
<dbReference type="GO" id="GO:0003677">
    <property type="term" value="F:DNA binding"/>
    <property type="evidence" value="ECO:0007669"/>
    <property type="project" value="UniProtKB-KW"/>
</dbReference>
<dbReference type="InterPro" id="IPR039425">
    <property type="entry name" value="RNA_pol_sigma-70-like"/>
</dbReference>
<dbReference type="InterPro" id="IPR014284">
    <property type="entry name" value="RNA_pol_sigma-70_dom"/>
</dbReference>
<dbReference type="Gene3D" id="1.10.10.10">
    <property type="entry name" value="Winged helix-like DNA-binding domain superfamily/Winged helix DNA-binding domain"/>
    <property type="match status" value="1"/>
</dbReference>
<evidence type="ECO:0000256" key="5">
    <source>
        <dbReference type="ARBA" id="ARBA00023163"/>
    </source>
</evidence>
<evidence type="ECO:0000259" key="7">
    <source>
        <dbReference type="Pfam" id="PF08281"/>
    </source>
</evidence>